<dbReference type="InterPro" id="IPR027417">
    <property type="entry name" value="P-loop_NTPase"/>
</dbReference>
<evidence type="ECO:0000256" key="1">
    <source>
        <dbReference type="SAM" id="MobiDB-lite"/>
    </source>
</evidence>
<dbReference type="Pfam" id="PF07728">
    <property type="entry name" value="AAA_5"/>
    <property type="match status" value="1"/>
</dbReference>
<keyword evidence="4" id="KW-1185">Reference proteome</keyword>
<comment type="caution">
    <text evidence="3">The sequence shown here is derived from an EMBL/GenBank/DDBJ whole genome shotgun (WGS) entry which is preliminary data.</text>
</comment>
<gene>
    <name evidence="3" type="ORF">V2S66_14000</name>
</gene>
<dbReference type="EMBL" id="JAZEWV010000009">
    <property type="protein sequence ID" value="MEE4543077.1"/>
    <property type="molecule type" value="Genomic_DNA"/>
</dbReference>
<dbReference type="SUPFAM" id="SSF52540">
    <property type="entry name" value="P-loop containing nucleoside triphosphate hydrolases"/>
    <property type="match status" value="1"/>
</dbReference>
<protein>
    <submittedName>
        <fullName evidence="3">MoxR family ATPase</fullName>
    </submittedName>
</protein>
<dbReference type="RefSeq" id="WP_330795189.1">
    <property type="nucleotide sequence ID" value="NZ_JAZEWV010000009.1"/>
</dbReference>
<accession>A0ABU7PB91</accession>
<dbReference type="InterPro" id="IPR003593">
    <property type="entry name" value="AAA+_ATPase"/>
</dbReference>
<dbReference type="SMART" id="SM00382">
    <property type="entry name" value="AAA"/>
    <property type="match status" value="1"/>
</dbReference>
<name>A0ABU7PB91_9ACTN</name>
<sequence>MADWWIFRGDGEPHDGVARLPAPLHSRLFDGGPPIEPQFGTARATEQHLGSPTQGQALLLSAKDIDLINAAIYWRRPLLVSGSPGTGKSTIAHAVAHELRLGSVLHWPVTSRSTVQDGLYTYDALARLEDANLLRAHGGGGGGADAADPPGGGPATPGTDIGRYIRLGPLGTALLPHERPRVLLIDEFDKGDSDLPNDLLHVFENGEFALPELLRLRQSRPRTDVGVTGGDEPVTVQDGRVRCRAFPIVVITDNAEHDYPAAFLRRCVRLRLEEPSRERLAGIVAAHLGPAVARQSDDLIDAFLDSRQDGTVATDQLLGAVYLASAARLGVEDRRELAQSILAPLDPGP</sequence>
<feature type="region of interest" description="Disordered" evidence="1">
    <location>
        <begin position="138"/>
        <end position="157"/>
    </location>
</feature>
<evidence type="ECO:0000313" key="3">
    <source>
        <dbReference type="EMBL" id="MEE4543077.1"/>
    </source>
</evidence>
<dbReference type="InterPro" id="IPR011704">
    <property type="entry name" value="ATPase_dyneun-rel_AAA"/>
</dbReference>
<proteinExistence type="predicted"/>
<organism evidence="3 4">
    <name type="scientific">Actinacidiphila polyblastidii</name>
    <dbReference type="NCBI Taxonomy" id="3110430"/>
    <lineage>
        <taxon>Bacteria</taxon>
        <taxon>Bacillati</taxon>
        <taxon>Actinomycetota</taxon>
        <taxon>Actinomycetes</taxon>
        <taxon>Kitasatosporales</taxon>
        <taxon>Streptomycetaceae</taxon>
        <taxon>Actinacidiphila</taxon>
    </lineage>
</organism>
<evidence type="ECO:0000259" key="2">
    <source>
        <dbReference type="SMART" id="SM00382"/>
    </source>
</evidence>
<dbReference type="Gene3D" id="3.40.50.300">
    <property type="entry name" value="P-loop containing nucleotide triphosphate hydrolases"/>
    <property type="match status" value="1"/>
</dbReference>
<reference evidence="3 4" key="1">
    <citation type="submission" date="2023-12" db="EMBL/GenBank/DDBJ databases">
        <title>Streptomyces sp. V4-01.</title>
        <authorList>
            <person name="Somphong A."/>
            <person name="Phongsopitanun W."/>
        </authorList>
    </citation>
    <scope>NUCLEOTIDE SEQUENCE [LARGE SCALE GENOMIC DNA]</scope>
    <source>
        <strain evidence="3 4">V4-01</strain>
    </source>
</reference>
<dbReference type="Proteomes" id="UP001344658">
    <property type="component" value="Unassembled WGS sequence"/>
</dbReference>
<evidence type="ECO:0000313" key="4">
    <source>
        <dbReference type="Proteomes" id="UP001344658"/>
    </source>
</evidence>
<feature type="domain" description="AAA+ ATPase" evidence="2">
    <location>
        <begin position="74"/>
        <end position="278"/>
    </location>
</feature>